<dbReference type="EMBL" id="MN448271">
    <property type="protein sequence ID" value="QFG73809.1"/>
    <property type="molecule type" value="Genomic_DNA"/>
</dbReference>
<keyword evidence="1" id="KW-0479">Metal-binding</keyword>
<dbReference type="InterPro" id="IPR036457">
    <property type="entry name" value="PPM-type-like_dom_sf"/>
</dbReference>
<protein>
    <submittedName>
        <fullName evidence="5">Protein phosphatase 2C</fullName>
    </submittedName>
</protein>
<name>A0A5J6VJ48_9VIRU</name>
<dbReference type="Pfam" id="PF00481">
    <property type="entry name" value="PP2C"/>
    <property type="match status" value="1"/>
</dbReference>
<evidence type="ECO:0000256" key="1">
    <source>
        <dbReference type="ARBA" id="ARBA00022723"/>
    </source>
</evidence>
<dbReference type="InterPro" id="IPR015655">
    <property type="entry name" value="PP2C"/>
</dbReference>
<sequence length="251" mass="28201">MKIYSSSLRGRRKKNEDTHHYIETKNKIYLGVYDGHGGSLVSKYLKANFIKNIQNKDDNNSIDYVVDHIQDNLAKRYPSAKECGSTLLVGIIDKNTKDIRVINIGDSRAVMAVQRGGSIEARALSKDHKPFDPPEFSEKNRIEGLNEKLEWDSDDSIYRVNGFAVSRAMGDLNYRAIGHRPDFRKKNLANSPHFILACDGLWDVMNNTQAVNFIDNYIKKNPNGDPANAIAKQAIINGSYDNVTVIVGVNN</sequence>
<accession>A0A5J6VJ48</accession>
<dbReference type="PROSITE" id="PS01032">
    <property type="entry name" value="PPM_1"/>
    <property type="match status" value="1"/>
</dbReference>
<proteinExistence type="predicted"/>
<keyword evidence="2" id="KW-0378">Hydrolase</keyword>
<evidence type="ECO:0000256" key="3">
    <source>
        <dbReference type="ARBA" id="ARBA00022912"/>
    </source>
</evidence>
<dbReference type="CDD" id="cd00143">
    <property type="entry name" value="PP2Cc"/>
    <property type="match status" value="1"/>
</dbReference>
<keyword evidence="3" id="KW-0904">Protein phosphatase</keyword>
<feature type="domain" description="PPM-type phosphatase" evidence="4">
    <location>
        <begin position="2"/>
        <end position="250"/>
    </location>
</feature>
<reference evidence="5" key="1">
    <citation type="journal article" date="2019" name="Philos. Trans. R. Soc. Lond., B, Biol. Sci.">
        <title>Targeted metagenomic recovery of four divergent viruses reveals shared and distinctive characteristics of giant viruses of marine eukaryotes.</title>
        <authorList>
            <person name="Needham D.M."/>
            <person name="Poirier C."/>
            <person name="Hehenberger E."/>
            <person name="Jimenez V."/>
            <person name="Swalwell J.E."/>
            <person name="Santoro A.E."/>
            <person name="Worden A.Z."/>
        </authorList>
    </citation>
    <scope>NUCLEOTIDE SEQUENCE</scope>
    <source>
        <strain evidence="5">OPacV-662</strain>
    </source>
</reference>
<dbReference type="Gene3D" id="3.60.40.10">
    <property type="entry name" value="PPM-type phosphatase domain"/>
    <property type="match status" value="1"/>
</dbReference>
<dbReference type="PROSITE" id="PS51746">
    <property type="entry name" value="PPM_2"/>
    <property type="match status" value="1"/>
</dbReference>
<evidence type="ECO:0000313" key="5">
    <source>
        <dbReference type="EMBL" id="QFG73809.1"/>
    </source>
</evidence>
<dbReference type="InterPro" id="IPR000222">
    <property type="entry name" value="PP2C_BS"/>
</dbReference>
<evidence type="ECO:0000259" key="4">
    <source>
        <dbReference type="PROSITE" id="PS51746"/>
    </source>
</evidence>
<dbReference type="SUPFAM" id="SSF81606">
    <property type="entry name" value="PP2C-like"/>
    <property type="match status" value="1"/>
</dbReference>
<dbReference type="SMART" id="SM00332">
    <property type="entry name" value="PP2Cc"/>
    <property type="match status" value="1"/>
</dbReference>
<organism evidence="5">
    <name type="scientific">Megaviridae environmental sample</name>
    <dbReference type="NCBI Taxonomy" id="1737588"/>
    <lineage>
        <taxon>Viruses</taxon>
        <taxon>Varidnaviria</taxon>
        <taxon>Bamfordvirae</taxon>
        <taxon>Nucleocytoviricota</taxon>
        <taxon>Megaviricetes</taxon>
        <taxon>Imitervirales</taxon>
        <taxon>Mimiviridae</taxon>
        <taxon>environmental samples</taxon>
    </lineage>
</organism>
<dbReference type="GO" id="GO:0004722">
    <property type="term" value="F:protein serine/threonine phosphatase activity"/>
    <property type="evidence" value="ECO:0007669"/>
    <property type="project" value="InterPro"/>
</dbReference>
<dbReference type="PANTHER" id="PTHR47992">
    <property type="entry name" value="PROTEIN PHOSPHATASE"/>
    <property type="match status" value="1"/>
</dbReference>
<evidence type="ECO:0000256" key="2">
    <source>
        <dbReference type="ARBA" id="ARBA00022801"/>
    </source>
</evidence>
<dbReference type="GO" id="GO:0046872">
    <property type="term" value="F:metal ion binding"/>
    <property type="evidence" value="ECO:0007669"/>
    <property type="project" value="UniProtKB-KW"/>
</dbReference>
<dbReference type="InterPro" id="IPR001932">
    <property type="entry name" value="PPM-type_phosphatase-like_dom"/>
</dbReference>